<evidence type="ECO:0000256" key="1">
    <source>
        <dbReference type="ARBA" id="ARBA00022723"/>
    </source>
</evidence>
<dbReference type="RefSeq" id="WP_165104987.1">
    <property type="nucleotide sequence ID" value="NZ_JAAKYA010000004.1"/>
</dbReference>
<feature type="compositionally biased region" description="Basic and acidic residues" evidence="3">
    <location>
        <begin position="661"/>
        <end position="684"/>
    </location>
</feature>
<dbReference type="PANTHER" id="PTHR42970:SF1">
    <property type="entry name" value="PECTATE LYASE C-RELATED"/>
    <property type="match status" value="1"/>
</dbReference>
<sequence>MASVRVDLNPPEPRQDVRTPHWENWHWRGDREATAGFDGVRVTLRPVGSNRLEVLWVKAFLDDGVRLGSDGVRVRCPGGTGGLELLLEGLSPGRHTLATWHNEPRETVPTPFSVWLEGRKVVGPIRPSHRVRHDDDITTVWVEFEAGSDGAVVFTFRPEPGGGGDGGELVLNGFALDVPDPSRQARRPWPARDDEHVAAGPGGTVRLTWVSGAGAVAHHLYFGTNWAEVSAARPGDEPYLGRLTTMAHAVSGLNHFPEYFWRVDEEDATGRITRGEVWRFRVRHRAFPTAEGYGAFARGGRGGRVIKVTNLNDSGPGSLRAAVEAEGPRTVVFDVGGMITLKSPLVVRNPYLTVAGQTAPGKGICIRGYNFGVLGTHDVIIRYIRVRPGNISGETLDGMGLASSDHCIVDHCSISWTLDEAFSSRGARNITLQRTLIAEALNEAGHRKYPPGTRHGYAASIGGLIGSFHHNLLAHCAGRNWSLAGGLNQSGRHTGWLDIRNNVVYNWHHRTTDGGAAKVQFVNNYYKPGPATEWFWILRPQREGVARFGPQDYYVVGNVLEGRVGPDEKWGGVRFWPGEPPESYLHEEPFFDPMVRTHTAYEAFTNVLANVGCNVPVQDETDRRILEEVRTGTARYRGSRTGLPGLPDSQEDVGGWEEYPEVHRPEGWDRDGDGMPDDWERRAGLDPLDPTDAWGDRDGDGYTNLEEYLGWLVGEFPDPDRPGS</sequence>
<keyword evidence="2" id="KW-0325">Glycoprotein</keyword>
<dbReference type="EMBL" id="JAAKYA010000004">
    <property type="protein sequence ID" value="NGO37805.1"/>
    <property type="molecule type" value="Genomic_DNA"/>
</dbReference>
<evidence type="ECO:0000313" key="4">
    <source>
        <dbReference type="EMBL" id="NGO37805.1"/>
    </source>
</evidence>
<dbReference type="Proteomes" id="UP000477311">
    <property type="component" value="Unassembled WGS sequence"/>
</dbReference>
<dbReference type="AlphaFoldDB" id="A0A6M1RM35"/>
<dbReference type="SUPFAM" id="SSF51126">
    <property type="entry name" value="Pectin lyase-like"/>
    <property type="match status" value="1"/>
</dbReference>
<dbReference type="Gene3D" id="2.160.20.10">
    <property type="entry name" value="Single-stranded right-handed beta-helix, Pectin lyase-like"/>
    <property type="match status" value="1"/>
</dbReference>
<name>A0A6M1RM35_9BACT</name>
<protein>
    <submittedName>
        <fullName evidence="4">T9SS C-terminal target domain-containing protein</fullName>
    </submittedName>
</protein>
<keyword evidence="1" id="KW-0479">Metal-binding</keyword>
<gene>
    <name evidence="4" type="ORF">G4L39_00080</name>
</gene>
<dbReference type="GO" id="GO:0046872">
    <property type="term" value="F:metal ion binding"/>
    <property type="evidence" value="ECO:0007669"/>
    <property type="project" value="UniProtKB-KW"/>
</dbReference>
<dbReference type="InterPro" id="IPR012334">
    <property type="entry name" value="Pectin_lyas_fold"/>
</dbReference>
<organism evidence="4 5">
    <name type="scientific">Limisphaera ngatamarikiensis</name>
    <dbReference type="NCBI Taxonomy" id="1324935"/>
    <lineage>
        <taxon>Bacteria</taxon>
        <taxon>Pseudomonadati</taxon>
        <taxon>Verrucomicrobiota</taxon>
        <taxon>Verrucomicrobiia</taxon>
        <taxon>Limisphaerales</taxon>
        <taxon>Limisphaeraceae</taxon>
        <taxon>Limisphaera</taxon>
    </lineage>
</organism>
<dbReference type="InterPro" id="IPR011050">
    <property type="entry name" value="Pectin_lyase_fold/virulence"/>
</dbReference>
<feature type="region of interest" description="Disordered" evidence="3">
    <location>
        <begin position="661"/>
        <end position="700"/>
    </location>
</feature>
<evidence type="ECO:0000313" key="5">
    <source>
        <dbReference type="Proteomes" id="UP000477311"/>
    </source>
</evidence>
<dbReference type="PANTHER" id="PTHR42970">
    <property type="entry name" value="PECTATE LYASE C-RELATED"/>
    <property type="match status" value="1"/>
</dbReference>
<evidence type="ECO:0000256" key="2">
    <source>
        <dbReference type="ARBA" id="ARBA00023180"/>
    </source>
</evidence>
<keyword evidence="5" id="KW-1185">Reference proteome</keyword>
<reference evidence="4 5" key="1">
    <citation type="submission" date="2020-02" db="EMBL/GenBank/DDBJ databases">
        <title>Draft genome sequence of Limisphaera ngatamarikiensis NGM72.4T, a thermophilic Verrucomicrobia grouped in subdivision 3.</title>
        <authorList>
            <person name="Carere C.R."/>
            <person name="Steen J."/>
            <person name="Hugenholtz P."/>
            <person name="Stott M.B."/>
        </authorList>
    </citation>
    <scope>NUCLEOTIDE SEQUENCE [LARGE SCALE GENOMIC DNA]</scope>
    <source>
        <strain evidence="4 5">NGM72.4</strain>
    </source>
</reference>
<comment type="caution">
    <text evidence="4">The sequence shown here is derived from an EMBL/GenBank/DDBJ whole genome shotgun (WGS) entry which is preliminary data.</text>
</comment>
<proteinExistence type="predicted"/>
<accession>A0A6M1RM35</accession>
<dbReference type="InterPro" id="IPR052063">
    <property type="entry name" value="Polysaccharide_Lyase_1"/>
</dbReference>
<evidence type="ECO:0000256" key="3">
    <source>
        <dbReference type="SAM" id="MobiDB-lite"/>
    </source>
</evidence>